<evidence type="ECO:0000256" key="7">
    <source>
        <dbReference type="ARBA" id="ARBA00023136"/>
    </source>
</evidence>
<dbReference type="PANTHER" id="PTHR30269">
    <property type="entry name" value="TRANSMEMBRANE PROTEIN YFCA"/>
    <property type="match status" value="1"/>
</dbReference>
<dbReference type="PANTHER" id="PTHR30269:SF37">
    <property type="entry name" value="MEMBRANE TRANSPORTER PROTEIN"/>
    <property type="match status" value="1"/>
</dbReference>
<feature type="transmembrane region" description="Helical" evidence="8">
    <location>
        <begin position="217"/>
        <end position="238"/>
    </location>
</feature>
<dbReference type="InterPro" id="IPR052017">
    <property type="entry name" value="TSUP"/>
</dbReference>
<dbReference type="AlphaFoldDB" id="A0A1M5T0D5"/>
<comment type="subcellular location">
    <subcellularLocation>
        <location evidence="1 8">Cell membrane</location>
        <topology evidence="1 8">Multi-pass membrane protein</topology>
    </subcellularLocation>
</comment>
<name>A0A1M5T0D5_BUTFI</name>
<evidence type="ECO:0000256" key="5">
    <source>
        <dbReference type="ARBA" id="ARBA00022692"/>
    </source>
</evidence>
<dbReference type="OrthoDB" id="13016at2"/>
<evidence type="ECO:0000256" key="2">
    <source>
        <dbReference type="ARBA" id="ARBA00009142"/>
    </source>
</evidence>
<keyword evidence="10" id="KW-1185">Reference proteome</keyword>
<feature type="transmembrane region" description="Helical" evidence="8">
    <location>
        <begin position="159"/>
        <end position="180"/>
    </location>
</feature>
<evidence type="ECO:0000256" key="1">
    <source>
        <dbReference type="ARBA" id="ARBA00004651"/>
    </source>
</evidence>
<feature type="transmembrane region" description="Helical" evidence="8">
    <location>
        <begin position="122"/>
        <end position="147"/>
    </location>
</feature>
<dbReference type="STRING" id="1121131.SAMN02745229_00451"/>
<protein>
    <recommendedName>
        <fullName evidence="8">Probable membrane transporter protein</fullName>
    </recommendedName>
</protein>
<keyword evidence="5 8" id="KW-0812">Transmembrane</keyword>
<keyword evidence="7 8" id="KW-0472">Membrane</keyword>
<keyword evidence="4 8" id="KW-1003">Cell membrane</keyword>
<evidence type="ECO:0000313" key="9">
    <source>
        <dbReference type="EMBL" id="SHH44068.1"/>
    </source>
</evidence>
<organism evidence="9 10">
    <name type="scientific">Butyrivibrio fibrisolvens DSM 3071</name>
    <dbReference type="NCBI Taxonomy" id="1121131"/>
    <lineage>
        <taxon>Bacteria</taxon>
        <taxon>Bacillati</taxon>
        <taxon>Bacillota</taxon>
        <taxon>Clostridia</taxon>
        <taxon>Lachnospirales</taxon>
        <taxon>Lachnospiraceae</taxon>
        <taxon>Butyrivibrio</taxon>
    </lineage>
</organism>
<keyword evidence="3" id="KW-0813">Transport</keyword>
<evidence type="ECO:0000256" key="4">
    <source>
        <dbReference type="ARBA" id="ARBA00022475"/>
    </source>
</evidence>
<proteinExistence type="inferred from homology"/>
<dbReference type="Pfam" id="PF01925">
    <property type="entry name" value="TauE"/>
    <property type="match status" value="1"/>
</dbReference>
<feature type="transmembrane region" description="Helical" evidence="8">
    <location>
        <begin position="66"/>
        <end position="85"/>
    </location>
</feature>
<feature type="transmembrane region" description="Helical" evidence="8">
    <location>
        <begin position="192"/>
        <end position="211"/>
    </location>
</feature>
<comment type="similarity">
    <text evidence="2 8">Belongs to the 4-toluene sulfonate uptake permease (TSUP) (TC 2.A.102) family.</text>
</comment>
<reference evidence="10" key="1">
    <citation type="submission" date="2016-11" db="EMBL/GenBank/DDBJ databases">
        <authorList>
            <person name="Varghese N."/>
            <person name="Submissions S."/>
        </authorList>
    </citation>
    <scope>NUCLEOTIDE SEQUENCE [LARGE SCALE GENOMIC DNA]</scope>
    <source>
        <strain evidence="10">DSM 3071</strain>
    </source>
</reference>
<evidence type="ECO:0000313" key="10">
    <source>
        <dbReference type="Proteomes" id="UP000184278"/>
    </source>
</evidence>
<sequence>MILWIIATLCAFYIKGLCGFANTLVFTSILSFGTANINISPVELVLGYPTNLIISFKERKSIDWKICIPLSVMVIIGSLAGVFFLKNADITIVKVIFGVLVILVGLEMFLREASGKKSKQSRILLTVIGILSGILCGLYGVGALLGAYIGRTTNDARSFKANICMVFIIENTFRIILYSIYGIITIAALKKALLLAPFMLVGLLAGMFSAGKIDDSMVKKIVIVMLIVSGIALILTNII</sequence>
<accession>A0A1M5T0D5</accession>
<keyword evidence="6 8" id="KW-1133">Transmembrane helix</keyword>
<dbReference type="InterPro" id="IPR002781">
    <property type="entry name" value="TM_pro_TauE-like"/>
</dbReference>
<evidence type="ECO:0000256" key="3">
    <source>
        <dbReference type="ARBA" id="ARBA00022448"/>
    </source>
</evidence>
<feature type="transmembrane region" description="Helical" evidence="8">
    <location>
        <begin position="91"/>
        <end position="110"/>
    </location>
</feature>
<evidence type="ECO:0000256" key="8">
    <source>
        <dbReference type="RuleBase" id="RU363041"/>
    </source>
</evidence>
<gene>
    <name evidence="9" type="ORF">SAMN02745229_00451</name>
</gene>
<evidence type="ECO:0000256" key="6">
    <source>
        <dbReference type="ARBA" id="ARBA00022989"/>
    </source>
</evidence>
<dbReference type="GO" id="GO:0005886">
    <property type="term" value="C:plasma membrane"/>
    <property type="evidence" value="ECO:0007669"/>
    <property type="project" value="UniProtKB-SubCell"/>
</dbReference>
<dbReference type="Proteomes" id="UP000184278">
    <property type="component" value="Unassembled WGS sequence"/>
</dbReference>
<dbReference type="GeneID" id="89509355"/>
<dbReference type="EMBL" id="FQXK01000004">
    <property type="protein sequence ID" value="SHH44068.1"/>
    <property type="molecule type" value="Genomic_DNA"/>
</dbReference>
<dbReference type="RefSeq" id="WP_073385166.1">
    <property type="nucleotide sequence ID" value="NZ_FQXK01000004.1"/>
</dbReference>